<dbReference type="InterPro" id="IPR014718">
    <property type="entry name" value="GH-type_carb-bd"/>
</dbReference>
<gene>
    <name evidence="12" type="ORF">AN964_02165</name>
</gene>
<dbReference type="UniPathway" id="UPA00242"/>
<name>A0A0Q3TEH1_9BACI</name>
<comment type="catalytic activity">
    <reaction evidence="1 8">
        <text>alpha-D-glucose = beta-D-glucose</text>
        <dbReference type="Rhea" id="RHEA:10264"/>
        <dbReference type="ChEBI" id="CHEBI:15903"/>
        <dbReference type="ChEBI" id="CHEBI:17925"/>
        <dbReference type="EC" id="5.1.3.3"/>
    </reaction>
</comment>
<dbReference type="GO" id="GO:0005737">
    <property type="term" value="C:cytoplasm"/>
    <property type="evidence" value="ECO:0007669"/>
    <property type="project" value="TreeGrafter"/>
</dbReference>
<dbReference type="PANTHER" id="PTHR10091">
    <property type="entry name" value="ALDOSE-1-EPIMERASE"/>
    <property type="match status" value="1"/>
</dbReference>
<dbReference type="CDD" id="cd09019">
    <property type="entry name" value="galactose_mutarotase_like"/>
    <property type="match status" value="1"/>
</dbReference>
<dbReference type="RefSeq" id="WP_055738148.1">
    <property type="nucleotide sequence ID" value="NZ_JAAIWL010000007.1"/>
</dbReference>
<evidence type="ECO:0000313" key="13">
    <source>
        <dbReference type="Proteomes" id="UP000051888"/>
    </source>
</evidence>
<comment type="pathway">
    <text evidence="2 8">Carbohydrate metabolism; hexose metabolism.</text>
</comment>
<comment type="similarity">
    <text evidence="3 8">Belongs to the aldose epimerase family.</text>
</comment>
<dbReference type="InterPro" id="IPR011013">
    <property type="entry name" value="Gal_mutarotase_sf_dom"/>
</dbReference>
<keyword evidence="7 8" id="KW-0119">Carbohydrate metabolism</keyword>
<dbReference type="GO" id="GO:0006006">
    <property type="term" value="P:glucose metabolic process"/>
    <property type="evidence" value="ECO:0007669"/>
    <property type="project" value="TreeGrafter"/>
</dbReference>
<evidence type="ECO:0000256" key="4">
    <source>
        <dbReference type="ARBA" id="ARBA00013185"/>
    </source>
</evidence>
<dbReference type="EMBL" id="LJJC01000004">
    <property type="protein sequence ID" value="KQL52462.1"/>
    <property type="molecule type" value="Genomic_DNA"/>
</dbReference>
<dbReference type="PIRSF" id="PIRSF005096">
    <property type="entry name" value="GALM"/>
    <property type="match status" value="1"/>
</dbReference>
<feature type="binding site" evidence="10">
    <location>
        <position position="252"/>
    </location>
    <ligand>
        <name>beta-D-galactose</name>
        <dbReference type="ChEBI" id="CHEBI:27667"/>
    </ligand>
</feature>
<evidence type="ECO:0000256" key="5">
    <source>
        <dbReference type="ARBA" id="ARBA00014165"/>
    </source>
</evidence>
<evidence type="ECO:0000256" key="3">
    <source>
        <dbReference type="ARBA" id="ARBA00006206"/>
    </source>
</evidence>
<evidence type="ECO:0000256" key="1">
    <source>
        <dbReference type="ARBA" id="ARBA00001614"/>
    </source>
</evidence>
<dbReference type="GO" id="GO:0004034">
    <property type="term" value="F:aldose 1-epimerase activity"/>
    <property type="evidence" value="ECO:0007669"/>
    <property type="project" value="UniProtKB-EC"/>
</dbReference>
<dbReference type="PATRIC" id="fig|157838.3.peg.482"/>
<dbReference type="Proteomes" id="UP000051888">
    <property type="component" value="Unassembled WGS sequence"/>
</dbReference>
<dbReference type="InterPro" id="IPR047215">
    <property type="entry name" value="Galactose_mutarotase-like"/>
</dbReference>
<dbReference type="Gene3D" id="2.70.98.10">
    <property type="match status" value="1"/>
</dbReference>
<feature type="binding site" evidence="11">
    <location>
        <begin position="179"/>
        <end position="181"/>
    </location>
    <ligand>
        <name>beta-D-galactose</name>
        <dbReference type="ChEBI" id="CHEBI:27667"/>
    </ligand>
</feature>
<evidence type="ECO:0000256" key="7">
    <source>
        <dbReference type="ARBA" id="ARBA00023277"/>
    </source>
</evidence>
<comment type="caution">
    <text evidence="12">The sequence shown here is derived from an EMBL/GenBank/DDBJ whole genome shotgun (WGS) entry which is preliminary data.</text>
</comment>
<reference evidence="12 13" key="1">
    <citation type="submission" date="2015-09" db="EMBL/GenBank/DDBJ databases">
        <title>Genome sequencing project for genomic taxonomy and phylogenomics of Bacillus-like bacteria.</title>
        <authorList>
            <person name="Liu B."/>
            <person name="Wang J."/>
            <person name="Zhu Y."/>
            <person name="Liu G."/>
            <person name="Chen Q."/>
            <person name="Chen Z."/>
            <person name="Lan J."/>
            <person name="Che J."/>
            <person name="Ge C."/>
            <person name="Shi H."/>
            <person name="Pan Z."/>
            <person name="Liu X."/>
        </authorList>
    </citation>
    <scope>NUCLEOTIDE SEQUENCE [LARGE SCALE GENOMIC DNA]</scope>
    <source>
        <strain evidence="12 13">LMG 18435</strain>
    </source>
</reference>
<dbReference type="GO" id="GO:0030246">
    <property type="term" value="F:carbohydrate binding"/>
    <property type="evidence" value="ECO:0007669"/>
    <property type="project" value="InterPro"/>
</dbReference>
<evidence type="ECO:0000256" key="6">
    <source>
        <dbReference type="ARBA" id="ARBA00023235"/>
    </source>
</evidence>
<evidence type="ECO:0000256" key="9">
    <source>
        <dbReference type="PIRSR" id="PIRSR005096-1"/>
    </source>
</evidence>
<dbReference type="GO" id="GO:0033499">
    <property type="term" value="P:galactose catabolic process via UDP-galactose, Leloir pathway"/>
    <property type="evidence" value="ECO:0007669"/>
    <property type="project" value="TreeGrafter"/>
</dbReference>
<dbReference type="InterPro" id="IPR018052">
    <property type="entry name" value="Ald1_epimerase_CS"/>
</dbReference>
<proteinExistence type="inferred from homology"/>
<dbReference type="SUPFAM" id="SSF74650">
    <property type="entry name" value="Galactose mutarotase-like"/>
    <property type="match status" value="1"/>
</dbReference>
<protein>
    <recommendedName>
        <fullName evidence="5 8">Aldose 1-epimerase</fullName>
        <ecNumber evidence="4 8">5.1.3.3</ecNumber>
    </recommendedName>
</protein>
<feature type="active site" description="Proton acceptor" evidence="9">
    <location>
        <position position="313"/>
    </location>
</feature>
<keyword evidence="13" id="KW-1185">Reference proteome</keyword>
<dbReference type="AlphaFoldDB" id="A0A0Q3TEH1"/>
<evidence type="ECO:0000256" key="10">
    <source>
        <dbReference type="PIRSR" id="PIRSR005096-2"/>
    </source>
</evidence>
<organism evidence="12 13">
    <name type="scientific">Heyndrickxia shackletonii</name>
    <dbReference type="NCBI Taxonomy" id="157838"/>
    <lineage>
        <taxon>Bacteria</taxon>
        <taxon>Bacillati</taxon>
        <taxon>Bacillota</taxon>
        <taxon>Bacilli</taxon>
        <taxon>Bacillales</taxon>
        <taxon>Bacillaceae</taxon>
        <taxon>Heyndrickxia</taxon>
    </lineage>
</organism>
<dbReference type="NCBIfam" id="NF008277">
    <property type="entry name" value="PRK11055.1"/>
    <property type="match status" value="1"/>
</dbReference>
<dbReference type="STRING" id="157838.AN964_02165"/>
<accession>A0A0Q3TEH1</accession>
<sequence>MEISKTSFGKLDDQEVKAFTLTNDDGMSVTCLNYGCIITKILVPDRNGIVENVVLGFDCLEDYLQYSPYFGAVVGRVAGRVKGAAFELDGEVFRLTVNENVNHIHGGIKGLSHVIWQAEDIQNEAGIGIVFTHQSPDGEEGYPGTLNLKITYLLTNENELKISYEAQSDRKTIVNLTNHSYFNLSGNLKTDILNHQLTINSQAILELDEQLLPTGKLLDVTDTAFDFREGRIIKEGTVSAHPQNVLAGNGYDHPFVLNEEEDKVITLADPESGRSLKVETDQPSVVVYTSNQLVGDFEIFGVPAQKYLGICLETQGYPDAVHHSHFPSIVLDKDEIYQSTTTYQFSRRK</sequence>
<evidence type="ECO:0000256" key="11">
    <source>
        <dbReference type="PIRSR" id="PIRSR005096-3"/>
    </source>
</evidence>
<dbReference type="PROSITE" id="PS00545">
    <property type="entry name" value="ALDOSE_1_EPIMERASE"/>
    <property type="match status" value="1"/>
</dbReference>
<evidence type="ECO:0000256" key="2">
    <source>
        <dbReference type="ARBA" id="ARBA00005028"/>
    </source>
</evidence>
<dbReference type="InterPro" id="IPR015443">
    <property type="entry name" value="Aldose_1-epimerase"/>
</dbReference>
<feature type="active site" description="Proton donor" evidence="9">
    <location>
        <position position="179"/>
    </location>
</feature>
<dbReference type="InterPro" id="IPR008183">
    <property type="entry name" value="Aldose_1/G6P_1-epimerase"/>
</dbReference>
<evidence type="ECO:0000313" key="12">
    <source>
        <dbReference type="EMBL" id="KQL52462.1"/>
    </source>
</evidence>
<evidence type="ECO:0000256" key="8">
    <source>
        <dbReference type="PIRNR" id="PIRNR005096"/>
    </source>
</evidence>
<dbReference type="PANTHER" id="PTHR10091:SF0">
    <property type="entry name" value="GALACTOSE MUTAROTASE"/>
    <property type="match status" value="1"/>
</dbReference>
<dbReference type="OrthoDB" id="9779408at2"/>
<dbReference type="EC" id="5.1.3.3" evidence="4 8"/>
<dbReference type="Pfam" id="PF01263">
    <property type="entry name" value="Aldose_epim"/>
    <property type="match status" value="1"/>
</dbReference>
<keyword evidence="6 8" id="KW-0413">Isomerase</keyword>